<keyword evidence="4" id="KW-0325">Glycoprotein</keyword>
<feature type="compositionally biased region" description="Basic and acidic residues" evidence="8">
    <location>
        <begin position="597"/>
        <end position="609"/>
    </location>
</feature>
<evidence type="ECO:0000259" key="9">
    <source>
        <dbReference type="PROSITE" id="PS50240"/>
    </source>
</evidence>
<dbReference type="Proteomes" id="UP000682892">
    <property type="component" value="Unassembled WGS sequence"/>
</dbReference>
<dbReference type="InterPro" id="IPR051487">
    <property type="entry name" value="Ser/Thr_Proteases_Immune/Dev"/>
</dbReference>
<proteinExistence type="inferred from homology"/>
<dbReference type="eggNOG" id="KOG3627">
    <property type="taxonomic scope" value="Eukaryota"/>
</dbReference>
<organism evidence="10 11">
    <name type="scientific">Aedes aegypti</name>
    <name type="common">Yellowfever mosquito</name>
    <name type="synonym">Culex aegypti</name>
    <dbReference type="NCBI Taxonomy" id="7159"/>
    <lineage>
        <taxon>Eukaryota</taxon>
        <taxon>Metazoa</taxon>
        <taxon>Ecdysozoa</taxon>
        <taxon>Arthropoda</taxon>
        <taxon>Hexapoda</taxon>
        <taxon>Insecta</taxon>
        <taxon>Pterygota</taxon>
        <taxon>Neoptera</taxon>
        <taxon>Endopterygota</taxon>
        <taxon>Diptera</taxon>
        <taxon>Nematocera</taxon>
        <taxon>Culicoidea</taxon>
        <taxon>Culicidae</taxon>
        <taxon>Culicinae</taxon>
        <taxon>Aedini</taxon>
        <taxon>Aedes</taxon>
        <taxon>Stegomyia</taxon>
    </lineage>
</organism>
<evidence type="ECO:0000256" key="1">
    <source>
        <dbReference type="ARBA" id="ARBA00004613"/>
    </source>
</evidence>
<dbReference type="STRING" id="7159.Q17HQ4"/>
<dbReference type="Gene3D" id="2.40.10.10">
    <property type="entry name" value="Trypsin-like serine proteases"/>
    <property type="match status" value="1"/>
</dbReference>
<feature type="compositionally biased region" description="Low complexity" evidence="8">
    <location>
        <begin position="506"/>
        <end position="540"/>
    </location>
</feature>
<evidence type="ECO:0000313" key="10">
    <source>
        <dbReference type="EMBL" id="EAT46185.1"/>
    </source>
</evidence>
<protein>
    <recommendedName>
        <fullName evidence="6">Phenoloxidase-activating factor 2</fullName>
    </recommendedName>
    <alternativeName>
        <fullName evidence="7">Prophenoloxidase-activating factor II</fullName>
    </alternativeName>
</protein>
<reference evidence="10" key="1">
    <citation type="submission" date="2005-10" db="EMBL/GenBank/DDBJ databases">
        <authorList>
            <person name="Loftus B.J."/>
            <person name="Nene V.M."/>
            <person name="Hannick L.I."/>
            <person name="Bidwell S."/>
            <person name="Haas B."/>
            <person name="Amedeo P."/>
            <person name="Orvis J."/>
            <person name="Wortman J.R."/>
            <person name="White O.R."/>
            <person name="Salzberg S."/>
            <person name="Shumway M."/>
            <person name="Koo H."/>
            <person name="Zhao Y."/>
            <person name="Holmes M."/>
            <person name="Miller J."/>
            <person name="Schatz M."/>
            <person name="Pop M."/>
            <person name="Pai G."/>
            <person name="Utterback T."/>
            <person name="Rogers Y.-H."/>
            <person name="Kravitz S."/>
            <person name="Fraser C.M."/>
        </authorList>
    </citation>
    <scope>NUCLEOTIDE SEQUENCE</scope>
    <source>
        <strain evidence="10">Liverpool</strain>
    </source>
</reference>
<dbReference type="InterPro" id="IPR001314">
    <property type="entry name" value="Peptidase_S1A"/>
</dbReference>
<dbReference type="PROSITE" id="PS00134">
    <property type="entry name" value="TRYPSIN_HIS"/>
    <property type="match status" value="1"/>
</dbReference>
<sequence length="934" mass="97717">MLGVVVQNTTTHNFPPLSDRFLHWLWNIHLFNPDDPCEHYLLKCCKVPKDLDDNEQVIAPPSSSGELIIAPPSSSGNLIQPGAEDRDGSGSAGTDSSGGPGSGGHGSGGAGSGGLGSGGQETGGLGSGGTGSGGLGTGGVGPGGHGSIPGSWSEGPGGNGNYHGGHHQYGGGNYAGSVSQTIIITHIWVSTVLVYLERILEMLGEREGPMQVAHLVKFRVVDHLEEPQLEHLVKVKLQHRLVYLLVHRLALSVMGQLMDQRDMVQAIQDLLLEEHLARCKVQMVKQAPQLVCLLDLYTDQLDTVHLPRDLLPLEVHLIIHKVHIIKIIHLDKLPFKLALRMLESQTGSTLGGSSSHGASQSGSSTGSMLAPLKDSSVQNQSGPSTGTSTGSSGPTTHQSGSSAAGGSAQGSYGSSGSTHGSTGQSTSQGSFGQSGSSTAQGSSGQSGFGSHNLNGANLVAGDLYSGNIPTGSAGSHGSNTGGSVQTGSVVPGVSTVTKDQIRDTETTSTGLSSGTAQQGHLSSSQQQSSSGGSQQTSSGSHTNVGGHEGEGMSSGTAQQGQLSSSQQQSTTGGSQQQQTSGSHTNVGGYGVSGGTHHSSDGWKDHTEKHGHGHGHSYGQGHGHGGGYGNNYGGGYSSSHQTDHTTVSPIKSPHDNAGCGFRNKDGVGFRITGNSDGEAEYGEFPWMVAILREEKALDQVINVYQCGGSLIHPLVVLTAAHCVQNKKPHEIKVRLGEWDTQTTNEIHDHQDRNVLEIVFHEKFYKGGLFNDVGLLFLDKPAEIIETVNTICLPSQDYNFDYSRCFASGWGKDVFGKEGKYQVILKKIELPIMPYNDCQKALRTTRLGARFSLNKSFICAGGEPGKDTCKGDGGSPLVCPIPGSVDRYYQAGIVAWGIGCGEKGIPGVYANVAGFRNWIDEQLTQRSIPHNTYIAV</sequence>
<dbReference type="AlphaFoldDB" id="Q17HQ4"/>
<feature type="domain" description="Peptidase S1" evidence="9">
    <location>
        <begin position="670"/>
        <end position="922"/>
    </location>
</feature>
<keyword evidence="3" id="KW-1015">Disulfide bond</keyword>
<dbReference type="CDD" id="cd00190">
    <property type="entry name" value="Tryp_SPc"/>
    <property type="match status" value="1"/>
</dbReference>
<evidence type="ECO:0000313" key="11">
    <source>
        <dbReference type="Proteomes" id="UP000682892"/>
    </source>
</evidence>
<evidence type="ECO:0000256" key="7">
    <source>
        <dbReference type="ARBA" id="ARBA00076468"/>
    </source>
</evidence>
<gene>
    <name evidence="10" type="ORF">AaeL_AAEL002600</name>
</gene>
<dbReference type="PaxDb" id="7159-AAEL002600-PA"/>
<evidence type="ECO:0000256" key="4">
    <source>
        <dbReference type="ARBA" id="ARBA00023180"/>
    </source>
</evidence>
<evidence type="ECO:0000256" key="2">
    <source>
        <dbReference type="ARBA" id="ARBA00022525"/>
    </source>
</evidence>
<dbReference type="SUPFAM" id="SSF50494">
    <property type="entry name" value="Trypsin-like serine proteases"/>
    <property type="match status" value="1"/>
</dbReference>
<dbReference type="InterPro" id="IPR009003">
    <property type="entry name" value="Peptidase_S1_PA"/>
</dbReference>
<feature type="region of interest" description="Disordered" evidence="8">
    <location>
        <begin position="55"/>
        <end position="164"/>
    </location>
</feature>
<reference evidence="10" key="3">
    <citation type="submission" date="2012-09" db="EMBL/GenBank/DDBJ databases">
        <authorList>
            <consortium name="VectorBase"/>
        </authorList>
    </citation>
    <scope>NUCLEOTIDE SEQUENCE</scope>
    <source>
        <strain evidence="10">Liverpool</strain>
    </source>
</reference>
<name>Q17HQ4_AEDAE</name>
<dbReference type="GO" id="GO:0006508">
    <property type="term" value="P:proteolysis"/>
    <property type="evidence" value="ECO:0007669"/>
    <property type="project" value="InterPro"/>
</dbReference>
<keyword evidence="2" id="KW-0964">Secreted</keyword>
<dbReference type="VEuPathDB" id="VectorBase:AAEL002600"/>
<dbReference type="MEROPS" id="S01.960"/>
<feature type="compositionally biased region" description="Low complexity" evidence="8">
    <location>
        <begin position="553"/>
        <end position="582"/>
    </location>
</feature>
<dbReference type="PROSITE" id="PS50240">
    <property type="entry name" value="TRYPSIN_DOM"/>
    <property type="match status" value="1"/>
</dbReference>
<feature type="region of interest" description="Disordered" evidence="8">
    <location>
        <begin position="346"/>
        <end position="450"/>
    </location>
</feature>
<evidence type="ECO:0000256" key="3">
    <source>
        <dbReference type="ARBA" id="ARBA00023157"/>
    </source>
</evidence>
<evidence type="ECO:0000256" key="8">
    <source>
        <dbReference type="SAM" id="MobiDB-lite"/>
    </source>
</evidence>
<feature type="compositionally biased region" description="Gly residues" evidence="8">
    <location>
        <begin position="615"/>
        <end position="635"/>
    </location>
</feature>
<dbReference type="InterPro" id="IPR018114">
    <property type="entry name" value="TRYPSIN_HIS"/>
</dbReference>
<dbReference type="HOGENOM" id="CLU_313569_0_0_1"/>
<dbReference type="InterPro" id="IPR001254">
    <property type="entry name" value="Trypsin_dom"/>
</dbReference>
<evidence type="ECO:0000256" key="5">
    <source>
        <dbReference type="ARBA" id="ARBA00024195"/>
    </source>
</evidence>
<comment type="subcellular location">
    <subcellularLocation>
        <location evidence="1">Secreted</location>
    </subcellularLocation>
</comment>
<feature type="compositionally biased region" description="Gly residues" evidence="8">
    <location>
        <begin position="155"/>
        <end position="164"/>
    </location>
</feature>
<dbReference type="PRINTS" id="PR00722">
    <property type="entry name" value="CHYMOTRYPSIN"/>
</dbReference>
<feature type="compositionally biased region" description="Gly residues" evidence="8">
    <location>
        <begin position="96"/>
        <end position="147"/>
    </location>
</feature>
<dbReference type="FunFam" id="2.40.10.10:FF:000038">
    <property type="entry name" value="Serine protease"/>
    <property type="match status" value="1"/>
</dbReference>
<dbReference type="GO" id="GO:0005576">
    <property type="term" value="C:extracellular region"/>
    <property type="evidence" value="ECO:0007669"/>
    <property type="project" value="UniProtKB-SubCell"/>
</dbReference>
<dbReference type="SMART" id="SM00020">
    <property type="entry name" value="Tryp_SPc"/>
    <property type="match status" value="1"/>
</dbReference>
<dbReference type="PANTHER" id="PTHR24256">
    <property type="entry name" value="TRYPTASE-RELATED"/>
    <property type="match status" value="1"/>
</dbReference>
<accession>Q17HQ4</accession>
<dbReference type="GO" id="GO:0004252">
    <property type="term" value="F:serine-type endopeptidase activity"/>
    <property type="evidence" value="ECO:0007669"/>
    <property type="project" value="InterPro"/>
</dbReference>
<reference evidence="10" key="2">
    <citation type="journal article" date="2007" name="Science">
        <title>Genome sequence of Aedes aegypti, a major arbovirus vector.</title>
        <authorList>
            <person name="Nene V."/>
            <person name="Wortman J.R."/>
            <person name="Lawson D."/>
            <person name="Haas B."/>
            <person name="Kodira C."/>
            <person name="Tu Z.J."/>
            <person name="Loftus B."/>
            <person name="Xi Z."/>
            <person name="Megy K."/>
            <person name="Grabherr M."/>
            <person name="Ren Q."/>
            <person name="Zdobnov E.M."/>
            <person name="Lobo N.F."/>
            <person name="Campbell K.S."/>
            <person name="Brown S.E."/>
            <person name="Bonaldo M.F."/>
            <person name="Zhu J."/>
            <person name="Sinkins S.P."/>
            <person name="Hogenkamp D.G."/>
            <person name="Amedeo P."/>
            <person name="Arensburger P."/>
            <person name="Atkinson P.W."/>
            <person name="Bidwell S."/>
            <person name="Biedler J."/>
            <person name="Birney E."/>
            <person name="Bruggner R.V."/>
            <person name="Costas J."/>
            <person name="Coy M.R."/>
            <person name="Crabtree J."/>
            <person name="Crawford M."/>
            <person name="Debruyn B."/>
            <person name="Decaprio D."/>
            <person name="Eiglmeier K."/>
            <person name="Eisenstadt E."/>
            <person name="El-Dorry H."/>
            <person name="Gelbart W.M."/>
            <person name="Gomes S.L."/>
            <person name="Hammond M."/>
            <person name="Hannick L.I."/>
            <person name="Hogan J.R."/>
            <person name="Holmes M.H."/>
            <person name="Jaffe D."/>
            <person name="Johnston J.S."/>
            <person name="Kennedy R.C."/>
            <person name="Koo H."/>
            <person name="Kravitz S."/>
            <person name="Kriventseva E.V."/>
            <person name="Kulp D."/>
            <person name="Labutti K."/>
            <person name="Lee E."/>
            <person name="Li S."/>
            <person name="Lovin D.D."/>
            <person name="Mao C."/>
            <person name="Mauceli E."/>
            <person name="Menck C.F."/>
            <person name="Miller J.R."/>
            <person name="Montgomery P."/>
            <person name="Mori A."/>
            <person name="Nascimento A.L."/>
            <person name="Naveira H.F."/>
            <person name="Nusbaum C."/>
            <person name="O'leary S."/>
            <person name="Orvis J."/>
            <person name="Pertea M."/>
            <person name="Quesneville H."/>
            <person name="Reidenbach K.R."/>
            <person name="Rogers Y.H."/>
            <person name="Roth C.W."/>
            <person name="Schneider J.R."/>
            <person name="Schatz M."/>
            <person name="Shumway M."/>
            <person name="Stanke M."/>
            <person name="Stinson E.O."/>
            <person name="Tubio J.M."/>
            <person name="Vanzee J.P."/>
            <person name="Verjovski-Almeida S."/>
            <person name="Werner D."/>
            <person name="White O."/>
            <person name="Wyder S."/>
            <person name="Zeng Q."/>
            <person name="Zhao Q."/>
            <person name="Zhao Y."/>
            <person name="Hill C.A."/>
            <person name="Raikhel A.S."/>
            <person name="Soares M.B."/>
            <person name="Knudson D.L."/>
            <person name="Lee N.H."/>
            <person name="Galagan J."/>
            <person name="Salzberg S.L."/>
            <person name="Paulsen I.T."/>
            <person name="Dimopoulos G."/>
            <person name="Collins F.H."/>
            <person name="Birren B."/>
            <person name="Fraser-Liggett C.M."/>
            <person name="Severson D.W."/>
        </authorList>
    </citation>
    <scope>NUCLEOTIDE SEQUENCE [LARGE SCALE GENOMIC DNA]</scope>
    <source>
        <strain evidence="10">Liverpool</strain>
    </source>
</reference>
<feature type="compositionally biased region" description="Low complexity" evidence="8">
    <location>
        <begin position="477"/>
        <end position="497"/>
    </location>
</feature>
<comment type="similarity">
    <text evidence="5">Belongs to the peptidase S1 family. CLIP subfamily.</text>
</comment>
<feature type="compositionally biased region" description="Low complexity" evidence="8">
    <location>
        <begin position="380"/>
        <end position="450"/>
    </location>
</feature>
<dbReference type="Pfam" id="PF00089">
    <property type="entry name" value="Trypsin"/>
    <property type="match status" value="1"/>
</dbReference>
<feature type="region of interest" description="Disordered" evidence="8">
    <location>
        <begin position="470"/>
        <end position="658"/>
    </location>
</feature>
<feature type="compositionally biased region" description="Low complexity" evidence="8">
    <location>
        <begin position="346"/>
        <end position="367"/>
    </location>
</feature>
<dbReference type="EMBL" id="CH477246">
    <property type="protein sequence ID" value="EAT46185.1"/>
    <property type="molecule type" value="Genomic_DNA"/>
</dbReference>
<dbReference type="InterPro" id="IPR043504">
    <property type="entry name" value="Peptidase_S1_PA_chymotrypsin"/>
</dbReference>
<evidence type="ECO:0000256" key="6">
    <source>
        <dbReference type="ARBA" id="ARBA00068096"/>
    </source>
</evidence>